<accession>J9GFP1</accession>
<evidence type="ECO:0000313" key="2">
    <source>
        <dbReference type="EMBL" id="EJX05754.1"/>
    </source>
</evidence>
<sequence>MCSRHFLHFRSSRIHSTFLFARYLLATVLSPIPLLILLALHTLSLCSLCRLSRKFILRHTAILVQCIRYSSLLISHTVISIHTISILIILLPFTLIAFSSTAASLLTSA</sequence>
<keyword evidence="1" id="KW-1133">Transmembrane helix</keyword>
<protein>
    <submittedName>
        <fullName evidence="2">Membrane protein</fullName>
    </submittedName>
</protein>
<dbReference type="AlphaFoldDB" id="J9GFP1"/>
<reference evidence="2" key="1">
    <citation type="journal article" date="2012" name="PLoS ONE">
        <title>Gene sets for utilization of primary and secondary nutrition supplies in the distal gut of endangered iberian lynx.</title>
        <authorList>
            <person name="Alcaide M."/>
            <person name="Messina E."/>
            <person name="Richter M."/>
            <person name="Bargiela R."/>
            <person name="Peplies J."/>
            <person name="Huws S.A."/>
            <person name="Newbold C.J."/>
            <person name="Golyshin P.N."/>
            <person name="Simon M.A."/>
            <person name="Lopez G."/>
            <person name="Yakimov M.M."/>
            <person name="Ferrer M."/>
        </authorList>
    </citation>
    <scope>NUCLEOTIDE SEQUENCE</scope>
</reference>
<gene>
    <name evidence="2" type="ORF">EVA_06149</name>
</gene>
<keyword evidence="1" id="KW-0812">Transmembrane</keyword>
<name>J9GFP1_9ZZZZ</name>
<proteinExistence type="predicted"/>
<comment type="caution">
    <text evidence="2">The sequence shown here is derived from an EMBL/GenBank/DDBJ whole genome shotgun (WGS) entry which is preliminary data.</text>
</comment>
<keyword evidence="1" id="KW-0472">Membrane</keyword>
<organism evidence="2">
    <name type="scientific">gut metagenome</name>
    <dbReference type="NCBI Taxonomy" id="749906"/>
    <lineage>
        <taxon>unclassified sequences</taxon>
        <taxon>metagenomes</taxon>
        <taxon>organismal metagenomes</taxon>
    </lineage>
</organism>
<feature type="transmembrane region" description="Helical" evidence="1">
    <location>
        <begin position="81"/>
        <end position="106"/>
    </location>
</feature>
<feature type="transmembrane region" description="Helical" evidence="1">
    <location>
        <begin position="20"/>
        <end position="43"/>
    </location>
</feature>
<dbReference type="EMBL" id="AMCI01001372">
    <property type="protein sequence ID" value="EJX05754.1"/>
    <property type="molecule type" value="Genomic_DNA"/>
</dbReference>
<evidence type="ECO:0000256" key="1">
    <source>
        <dbReference type="SAM" id="Phobius"/>
    </source>
</evidence>